<evidence type="ECO:0000313" key="2">
    <source>
        <dbReference type="EMBL" id="KAK0418986.1"/>
    </source>
</evidence>
<dbReference type="EMBL" id="JAUCMV010000002">
    <property type="protein sequence ID" value="KAK0418986.1"/>
    <property type="molecule type" value="Genomic_DNA"/>
</dbReference>
<comment type="caution">
    <text evidence="2">The sequence shown here is derived from an EMBL/GenBank/DDBJ whole genome shotgun (WGS) entry which is preliminary data.</text>
</comment>
<dbReference type="AlphaFoldDB" id="A0AA39I713"/>
<dbReference type="Proteomes" id="UP001175271">
    <property type="component" value="Unassembled WGS sequence"/>
</dbReference>
<reference evidence="2" key="1">
    <citation type="submission" date="2023-06" db="EMBL/GenBank/DDBJ databases">
        <title>Genomic analysis of the entomopathogenic nematode Steinernema hermaphroditum.</title>
        <authorList>
            <person name="Schwarz E.M."/>
            <person name="Heppert J.K."/>
            <person name="Baniya A."/>
            <person name="Schwartz H.T."/>
            <person name="Tan C.-H."/>
            <person name="Antoshechkin I."/>
            <person name="Sternberg P.W."/>
            <person name="Goodrich-Blair H."/>
            <person name="Dillman A.R."/>
        </authorList>
    </citation>
    <scope>NUCLEOTIDE SEQUENCE</scope>
    <source>
        <strain evidence="2">PS9179</strain>
        <tissue evidence="2">Whole animal</tissue>
    </source>
</reference>
<organism evidence="2 3">
    <name type="scientific">Steinernema hermaphroditum</name>
    <dbReference type="NCBI Taxonomy" id="289476"/>
    <lineage>
        <taxon>Eukaryota</taxon>
        <taxon>Metazoa</taxon>
        <taxon>Ecdysozoa</taxon>
        <taxon>Nematoda</taxon>
        <taxon>Chromadorea</taxon>
        <taxon>Rhabditida</taxon>
        <taxon>Tylenchina</taxon>
        <taxon>Panagrolaimomorpha</taxon>
        <taxon>Strongyloidoidea</taxon>
        <taxon>Steinernematidae</taxon>
        <taxon>Steinernema</taxon>
    </lineage>
</organism>
<keyword evidence="3" id="KW-1185">Reference proteome</keyword>
<evidence type="ECO:0000313" key="3">
    <source>
        <dbReference type="Proteomes" id="UP001175271"/>
    </source>
</evidence>
<sequence length="123" mass="13974">MDLAEFPPNERAAIEIIEQTPSASTIRSVFTEEAIDKLIREELSVEDHEERKTFPGTTMQPLPSASSTLTIPEWVDSSDTFRQPHNEWHIDQSSEVQYIIQSRYGGADYVTLPQVNIVDKKTP</sequence>
<feature type="compositionally biased region" description="Polar residues" evidence="1">
    <location>
        <begin position="55"/>
        <end position="66"/>
    </location>
</feature>
<proteinExistence type="predicted"/>
<evidence type="ECO:0000256" key="1">
    <source>
        <dbReference type="SAM" id="MobiDB-lite"/>
    </source>
</evidence>
<accession>A0AA39I713</accession>
<name>A0AA39I713_9BILA</name>
<protein>
    <submittedName>
        <fullName evidence="2">Uncharacterized protein</fullName>
    </submittedName>
</protein>
<gene>
    <name evidence="2" type="ORF">QR680_013889</name>
</gene>
<feature type="region of interest" description="Disordered" evidence="1">
    <location>
        <begin position="46"/>
        <end position="66"/>
    </location>
</feature>